<geneLocation type="chloroplast" evidence="8"/>
<comment type="similarity">
    <text evidence="1 6 7">Belongs to the universal ribosomal protein uL23 family.</text>
</comment>
<comment type="subcellular location">
    <subcellularLocation>
        <location evidence="6">Plastid</location>
        <location evidence="6">Chloroplast</location>
    </subcellularLocation>
</comment>
<evidence type="ECO:0000313" key="8">
    <source>
        <dbReference type="EMBL" id="QOS04122.1"/>
    </source>
</evidence>
<evidence type="ECO:0000256" key="2">
    <source>
        <dbReference type="ARBA" id="ARBA00022730"/>
    </source>
</evidence>
<dbReference type="EMBL" id="MT026711">
    <property type="protein sequence ID" value="QOS04122.1"/>
    <property type="molecule type" value="Genomic_DNA"/>
</dbReference>
<dbReference type="GO" id="GO:0003735">
    <property type="term" value="F:structural constituent of ribosome"/>
    <property type="evidence" value="ECO:0007669"/>
    <property type="project" value="InterPro"/>
</dbReference>
<accession>A0A7M1VJF7</accession>
<dbReference type="InterPro" id="IPR012678">
    <property type="entry name" value="Ribosomal_uL23/eL15/eS24_sf"/>
</dbReference>
<dbReference type="HAMAP" id="MF_01369_B">
    <property type="entry name" value="Ribosomal_uL23_B"/>
    <property type="match status" value="1"/>
</dbReference>
<dbReference type="GO" id="GO:0006412">
    <property type="term" value="P:translation"/>
    <property type="evidence" value="ECO:0007669"/>
    <property type="project" value="UniProtKB-UniRule"/>
</dbReference>
<dbReference type="GeneID" id="63368986"/>
<evidence type="ECO:0000256" key="4">
    <source>
        <dbReference type="ARBA" id="ARBA00022980"/>
    </source>
</evidence>
<dbReference type="PANTHER" id="PTHR11620">
    <property type="entry name" value="60S RIBOSOMAL PROTEIN L23A"/>
    <property type="match status" value="1"/>
</dbReference>
<keyword evidence="5 6" id="KW-0687">Ribonucleoprotein</keyword>
<protein>
    <recommendedName>
        <fullName evidence="6">Large ribosomal subunit protein uL23c</fullName>
    </recommendedName>
</protein>
<dbReference type="GO" id="GO:0009507">
    <property type="term" value="C:chloroplast"/>
    <property type="evidence" value="ECO:0007669"/>
    <property type="project" value="UniProtKB-SubCell"/>
</dbReference>
<dbReference type="PROSITE" id="PS00050">
    <property type="entry name" value="RIBOSOMAL_L23"/>
    <property type="match status" value="1"/>
</dbReference>
<dbReference type="SUPFAM" id="SSF54189">
    <property type="entry name" value="Ribosomal proteins S24e, L23 and L15e"/>
    <property type="match status" value="1"/>
</dbReference>
<keyword evidence="3 6" id="KW-0694">RNA-binding</keyword>
<evidence type="ECO:0000256" key="7">
    <source>
        <dbReference type="RuleBase" id="RU003934"/>
    </source>
</evidence>
<keyword evidence="8" id="KW-0150">Chloroplast</keyword>
<dbReference type="GO" id="GO:0005840">
    <property type="term" value="C:ribosome"/>
    <property type="evidence" value="ECO:0007669"/>
    <property type="project" value="UniProtKB-KW"/>
</dbReference>
<name>A0A7M1VJF7_9MONI</name>
<evidence type="ECO:0000256" key="1">
    <source>
        <dbReference type="ARBA" id="ARBA00006700"/>
    </source>
</evidence>
<dbReference type="AlphaFoldDB" id="A0A7M1VJF7"/>
<evidence type="ECO:0000256" key="3">
    <source>
        <dbReference type="ARBA" id="ARBA00022884"/>
    </source>
</evidence>
<dbReference type="GO" id="GO:0019843">
    <property type="term" value="F:rRNA binding"/>
    <property type="evidence" value="ECO:0007669"/>
    <property type="project" value="UniProtKB-UniRule"/>
</dbReference>
<comment type="subunit">
    <text evidence="6">Part of the 50S ribosomal subunit.</text>
</comment>
<evidence type="ECO:0000256" key="6">
    <source>
        <dbReference type="HAMAP-Rule" id="MF_01369"/>
    </source>
</evidence>
<reference evidence="8" key="1">
    <citation type="journal article" date="2020" name="Mitochondrial DNA Part B Resour">
        <title>The first complete chloroplast genome of a mangrove fern, Acrostichum speciosum.</title>
        <authorList>
            <person name="Wei X."/>
            <person name="He M."/>
            <person name="Jin X."/>
        </authorList>
    </citation>
    <scope>NUCLEOTIDE SEQUENCE</scope>
</reference>
<organism evidence="8">
    <name type="scientific">Acrostichum speciosum</name>
    <dbReference type="NCBI Taxonomy" id="366450"/>
    <lineage>
        <taxon>Eukaryota</taxon>
        <taxon>Viridiplantae</taxon>
        <taxon>Streptophyta</taxon>
        <taxon>Embryophyta</taxon>
        <taxon>Tracheophyta</taxon>
        <taxon>Polypodiopsida</taxon>
        <taxon>Polypodiidae</taxon>
        <taxon>Polypodiales</taxon>
        <taxon>Pteridineae</taxon>
        <taxon>Pteridaceae</taxon>
        <taxon>Parkerioideae</taxon>
        <taxon>Acrostichum</taxon>
    </lineage>
</organism>
<sequence length="91" mass="10892">MDKLKNQIVTEKSIRLLQQNHYTFQVESKLTKTEMKNWIEQFFDVKVKGTNSSRIANKNRRKKSKLNLNLTNQKKMIVKLKQNYSIPLFFS</sequence>
<dbReference type="InterPro" id="IPR013025">
    <property type="entry name" value="Ribosomal_uL23-like"/>
</dbReference>
<gene>
    <name evidence="6 8" type="primary">rpl23</name>
</gene>
<keyword evidence="8" id="KW-0934">Plastid</keyword>
<dbReference type="RefSeq" id="YP_010027136.1">
    <property type="nucleotide sequence ID" value="NC_053768.1"/>
</dbReference>
<keyword evidence="4 6" id="KW-0689">Ribosomal protein</keyword>
<dbReference type="InterPro" id="IPR012677">
    <property type="entry name" value="Nucleotide-bd_a/b_plait_sf"/>
</dbReference>
<dbReference type="Gene3D" id="3.30.70.330">
    <property type="match status" value="1"/>
</dbReference>
<comment type="function">
    <text evidence="6">Binds to 23S rRNA.</text>
</comment>
<proteinExistence type="inferred from homology"/>
<dbReference type="Pfam" id="PF00276">
    <property type="entry name" value="Ribosomal_L23"/>
    <property type="match status" value="1"/>
</dbReference>
<keyword evidence="2 6" id="KW-0699">rRNA-binding</keyword>
<dbReference type="GO" id="GO:1990904">
    <property type="term" value="C:ribonucleoprotein complex"/>
    <property type="evidence" value="ECO:0007669"/>
    <property type="project" value="UniProtKB-KW"/>
</dbReference>
<evidence type="ECO:0000256" key="5">
    <source>
        <dbReference type="ARBA" id="ARBA00023274"/>
    </source>
</evidence>
<dbReference type="InterPro" id="IPR001014">
    <property type="entry name" value="Ribosomal_uL23_CS"/>
</dbReference>